<organism evidence="8 9">
    <name type="scientific">Monascus purpureus</name>
    <name type="common">Red mold</name>
    <name type="synonym">Monascus anka</name>
    <dbReference type="NCBI Taxonomy" id="5098"/>
    <lineage>
        <taxon>Eukaryota</taxon>
        <taxon>Fungi</taxon>
        <taxon>Dikarya</taxon>
        <taxon>Ascomycota</taxon>
        <taxon>Pezizomycotina</taxon>
        <taxon>Eurotiomycetes</taxon>
        <taxon>Eurotiomycetidae</taxon>
        <taxon>Eurotiales</taxon>
        <taxon>Aspergillaceae</taxon>
        <taxon>Monascus</taxon>
    </lineage>
</organism>
<keyword evidence="2" id="KW-0813">Transport</keyword>
<dbReference type="GO" id="GO:0016020">
    <property type="term" value="C:membrane"/>
    <property type="evidence" value="ECO:0007669"/>
    <property type="project" value="UniProtKB-SubCell"/>
</dbReference>
<dbReference type="PANTHER" id="PTHR23504:SF6">
    <property type="entry name" value="MULTIDRUG TRANSPORTER, PUTATIVE (AFU_ORTHOLOGUE AFUA_4G08740)-RELATED"/>
    <property type="match status" value="1"/>
</dbReference>
<evidence type="ECO:0000256" key="5">
    <source>
        <dbReference type="ARBA" id="ARBA00023136"/>
    </source>
</evidence>
<feature type="region of interest" description="Disordered" evidence="6">
    <location>
        <begin position="1"/>
        <end position="39"/>
    </location>
</feature>
<evidence type="ECO:0000313" key="8">
    <source>
        <dbReference type="EMBL" id="TQB70507.1"/>
    </source>
</evidence>
<dbReference type="InterPro" id="IPR036259">
    <property type="entry name" value="MFS_trans_sf"/>
</dbReference>
<evidence type="ECO:0000313" key="9">
    <source>
        <dbReference type="Proteomes" id="UP000319663"/>
    </source>
</evidence>
<evidence type="ECO:0000256" key="4">
    <source>
        <dbReference type="ARBA" id="ARBA00022989"/>
    </source>
</evidence>
<gene>
    <name evidence="8" type="ORF">MPDQ_000380</name>
</gene>
<dbReference type="InterPro" id="IPR011701">
    <property type="entry name" value="MFS"/>
</dbReference>
<evidence type="ECO:0000256" key="6">
    <source>
        <dbReference type="SAM" id="MobiDB-lite"/>
    </source>
</evidence>
<keyword evidence="4 7" id="KW-1133">Transmembrane helix</keyword>
<feature type="transmembrane region" description="Helical" evidence="7">
    <location>
        <begin position="194"/>
        <end position="212"/>
    </location>
</feature>
<comment type="subcellular location">
    <subcellularLocation>
        <location evidence="1">Membrane</location>
        <topology evidence="1">Multi-pass membrane protein</topology>
    </subcellularLocation>
</comment>
<keyword evidence="5 7" id="KW-0472">Membrane</keyword>
<reference evidence="8 9" key="1">
    <citation type="submission" date="2019-06" db="EMBL/GenBank/DDBJ databases">
        <title>Wine fermentation using esterase from Monascus purpureus.</title>
        <authorList>
            <person name="Geng C."/>
            <person name="Zhang Y."/>
        </authorList>
    </citation>
    <scope>NUCLEOTIDE SEQUENCE [LARGE SCALE GENOMIC DNA]</scope>
    <source>
        <strain evidence="8">HQ1</strain>
    </source>
</reference>
<evidence type="ECO:0000256" key="2">
    <source>
        <dbReference type="ARBA" id="ARBA00022448"/>
    </source>
</evidence>
<dbReference type="SUPFAM" id="SSF103473">
    <property type="entry name" value="MFS general substrate transporter"/>
    <property type="match status" value="1"/>
</dbReference>
<feature type="transmembrane region" description="Helical" evidence="7">
    <location>
        <begin position="587"/>
        <end position="607"/>
    </location>
</feature>
<keyword evidence="3 7" id="KW-0812">Transmembrane</keyword>
<evidence type="ECO:0000256" key="1">
    <source>
        <dbReference type="ARBA" id="ARBA00004141"/>
    </source>
</evidence>
<proteinExistence type="predicted"/>
<dbReference type="Pfam" id="PF07690">
    <property type="entry name" value="MFS_1"/>
    <property type="match status" value="1"/>
</dbReference>
<dbReference type="Proteomes" id="UP000319663">
    <property type="component" value="Unassembled WGS sequence"/>
</dbReference>
<sequence>MGSSSTPRGQHPAGDHSIDNVVLRQDADETSIQEGADRHHFSSIIELGGDAPSIDSKDSDIMTVIYHGNSEEQVNGHRRFPSVSEDGDNGDDDDKSEQGDGGSSSDEKPVTWSSLPKKGQLAILTCARLSEPLAQTSLQAYIFYQLKSFDPSLPDSTISSQAGILQGSFTAAQFLTAVWWGRLADAEWMGRKKVLLIGLLGTCISCLGFGFSRSFVSAAVFRTLGGALNSNVGVMRTMIAEIIEEKKYQSRAFLLLPMCFNIGVIIGPILGGVLADPVNSYPHIFGPGSWLGGKDGVQWMQHWPYALPNVLSGVYIFISWMALFLGLEEVGYSGLDWGRELGETLARFFTPRRLRHYRPLTDIPDDASVDLERSVAPSSTQSGVTRPPGSKRPGFRQIWTSNILLTLLAHFLLAFHTSAFNAMIFVFLPTPRAPEGSRHGFFHFSGGLGLPSARVGLATAVIGFIGLPLQIFLYPRIQSRLGTLKSFRTFLPFSPMAYVLMPFLVLIPNLPWLVWPVFTAVIGLQVVSRTFSLPAAIILVNNCVTDPSILGTVHGVAQSISSAARTLGPFVGGWGLGMGLRYNMVGGVWWVMAVEALLGWCLLWAIYEGKGIEKKKDEEEEGGGGR</sequence>
<feature type="transmembrane region" description="Helical" evidence="7">
    <location>
        <begin position="305"/>
        <end position="327"/>
    </location>
</feature>
<dbReference type="PRINTS" id="PR01035">
    <property type="entry name" value="TCRTETA"/>
</dbReference>
<feature type="region of interest" description="Disordered" evidence="6">
    <location>
        <begin position="374"/>
        <end position="393"/>
    </location>
</feature>
<dbReference type="STRING" id="5098.A0A507QTY9"/>
<dbReference type="InterPro" id="IPR001958">
    <property type="entry name" value="Tet-R_TetA/multi-R_MdtG-like"/>
</dbReference>
<feature type="transmembrane region" description="Helical" evidence="7">
    <location>
        <begin position="403"/>
        <end position="428"/>
    </location>
</feature>
<feature type="transmembrane region" description="Helical" evidence="7">
    <location>
        <begin position="252"/>
        <end position="275"/>
    </location>
</feature>
<keyword evidence="9" id="KW-1185">Reference proteome</keyword>
<feature type="transmembrane region" description="Helical" evidence="7">
    <location>
        <begin position="495"/>
        <end position="515"/>
    </location>
</feature>
<comment type="caution">
    <text evidence="8">The sequence shown here is derived from an EMBL/GenBank/DDBJ whole genome shotgun (WGS) entry which is preliminary data.</text>
</comment>
<dbReference type="AlphaFoldDB" id="A0A507QTY9"/>
<feature type="region of interest" description="Disordered" evidence="6">
    <location>
        <begin position="68"/>
        <end position="113"/>
    </location>
</feature>
<evidence type="ECO:0000256" key="7">
    <source>
        <dbReference type="SAM" id="Phobius"/>
    </source>
</evidence>
<dbReference type="Gene3D" id="1.20.1250.20">
    <property type="entry name" value="MFS general substrate transporter like domains"/>
    <property type="match status" value="1"/>
</dbReference>
<protein>
    <recommendedName>
        <fullName evidence="10">Major facilitator superfamily (MFS) profile domain-containing protein</fullName>
    </recommendedName>
</protein>
<feature type="transmembrane region" description="Helical" evidence="7">
    <location>
        <begin position="448"/>
        <end position="474"/>
    </location>
</feature>
<feature type="compositionally biased region" description="Acidic residues" evidence="6">
    <location>
        <begin position="85"/>
        <end position="95"/>
    </location>
</feature>
<accession>A0A507QTY9</accession>
<dbReference type="EMBL" id="VIFY01000105">
    <property type="protein sequence ID" value="TQB70507.1"/>
    <property type="molecule type" value="Genomic_DNA"/>
</dbReference>
<evidence type="ECO:0008006" key="10">
    <source>
        <dbReference type="Google" id="ProtNLM"/>
    </source>
</evidence>
<dbReference type="PANTHER" id="PTHR23504">
    <property type="entry name" value="MAJOR FACILITATOR SUPERFAMILY DOMAIN-CONTAINING PROTEIN 10"/>
    <property type="match status" value="1"/>
</dbReference>
<name>A0A507QTY9_MONPU</name>
<evidence type="ECO:0000256" key="3">
    <source>
        <dbReference type="ARBA" id="ARBA00022692"/>
    </source>
</evidence>
<dbReference type="GO" id="GO:0022857">
    <property type="term" value="F:transmembrane transporter activity"/>
    <property type="evidence" value="ECO:0007669"/>
    <property type="project" value="InterPro"/>
</dbReference>